<organism evidence="1 2">
    <name type="scientific">Chitinimonas taiwanensis DSM 18899</name>
    <dbReference type="NCBI Taxonomy" id="1121279"/>
    <lineage>
        <taxon>Bacteria</taxon>
        <taxon>Pseudomonadati</taxon>
        <taxon>Pseudomonadota</taxon>
        <taxon>Betaproteobacteria</taxon>
        <taxon>Neisseriales</taxon>
        <taxon>Chitinibacteraceae</taxon>
        <taxon>Chitinimonas</taxon>
    </lineage>
</organism>
<protein>
    <recommendedName>
        <fullName evidence="3">DUF3396 domain-containing protein</fullName>
    </recommendedName>
</protein>
<name>A0A1K2HRX6_9NEIS</name>
<accession>A0A1K2HRX6</accession>
<dbReference type="Proteomes" id="UP000186513">
    <property type="component" value="Unassembled WGS sequence"/>
</dbReference>
<dbReference type="EMBL" id="FPKR01000020">
    <property type="protein sequence ID" value="SFZ79560.1"/>
    <property type="molecule type" value="Genomic_DNA"/>
</dbReference>
<evidence type="ECO:0000313" key="2">
    <source>
        <dbReference type="Proteomes" id="UP000186513"/>
    </source>
</evidence>
<dbReference type="Pfam" id="PF11876">
    <property type="entry name" value="TsiV"/>
    <property type="match status" value="1"/>
</dbReference>
<dbReference type="STRING" id="1121279.SAMN02745887_03749"/>
<evidence type="ECO:0000313" key="1">
    <source>
        <dbReference type="EMBL" id="SFZ79560.1"/>
    </source>
</evidence>
<dbReference type="RefSeq" id="WP_072430217.1">
    <property type="nucleotide sequence ID" value="NZ_FPKR01000020.1"/>
</dbReference>
<gene>
    <name evidence="1" type="ORF">SAMN02745887_03749</name>
</gene>
<dbReference type="InterPro" id="IPR021815">
    <property type="entry name" value="TsiV"/>
</dbReference>
<sequence length="422" mass="48702">MSTTEQFLNQRDIDGFVSDLKEWPNCAWGDDEQYLGVTPYTTFYFHFPEGKHMDASLAMVDIHEEWEAILGKPYTIATHPDSERPHPYGSKRLPDLRLFAQEKRKDVMKSSFNFNFTDEKNHTSSPATASYFWRNTVWSPDEQKFSYIQLYYRWSWWLENQSVWRAFVLRVTERLRAVQVYSGFSMALPLAFGSDYEIGAWERVLADRFYGLDMDHPFWMKHGLNHGIAQPLSGGLRPTTWGTFVEQRWEAKLGMSLDELQAKLPTGVRSHRLSHGLWLEIGEQPSLLAVEDGIPAAHIALNQLLKPIRYENLSINSMGEWDGDPNERFNDDDTKRWIRRFDVDGDWPTPEVRFLQTPPAQTSASDKQLRLLPGHPAPRSGHWYTPALKGEAGLCRLQEGEAAPATTESEWGAVIWYLLEAK</sequence>
<proteinExistence type="predicted"/>
<keyword evidence="2" id="KW-1185">Reference proteome</keyword>
<dbReference type="AlphaFoldDB" id="A0A1K2HRX6"/>
<reference evidence="1 2" key="1">
    <citation type="submission" date="2016-11" db="EMBL/GenBank/DDBJ databases">
        <authorList>
            <person name="Jaros S."/>
            <person name="Januszkiewicz K."/>
            <person name="Wedrychowicz H."/>
        </authorList>
    </citation>
    <scope>NUCLEOTIDE SEQUENCE [LARGE SCALE GENOMIC DNA]</scope>
    <source>
        <strain evidence="1 2">DSM 18899</strain>
    </source>
</reference>
<dbReference type="OrthoDB" id="6670599at2"/>
<evidence type="ECO:0008006" key="3">
    <source>
        <dbReference type="Google" id="ProtNLM"/>
    </source>
</evidence>